<dbReference type="SUPFAM" id="SSF50156">
    <property type="entry name" value="PDZ domain-like"/>
    <property type="match status" value="1"/>
</dbReference>
<dbReference type="Gene3D" id="3.90.75.20">
    <property type="match status" value="1"/>
</dbReference>
<dbReference type="InterPro" id="IPR001478">
    <property type="entry name" value="PDZ"/>
</dbReference>
<evidence type="ECO:0000313" key="3">
    <source>
        <dbReference type="EMBL" id="CAD9538528.1"/>
    </source>
</evidence>
<proteinExistence type="predicted"/>
<name>A0A7S2NGC9_9EUKA</name>
<evidence type="ECO:0000259" key="2">
    <source>
        <dbReference type="PROSITE" id="PS50106"/>
    </source>
</evidence>
<dbReference type="Pfam" id="PF00595">
    <property type="entry name" value="PDZ"/>
    <property type="match status" value="1"/>
</dbReference>
<feature type="compositionally biased region" description="Acidic residues" evidence="1">
    <location>
        <begin position="55"/>
        <end position="68"/>
    </location>
</feature>
<dbReference type="InterPro" id="IPR036034">
    <property type="entry name" value="PDZ_sf"/>
</dbReference>
<feature type="compositionally biased region" description="Basic and acidic residues" evidence="1">
    <location>
        <begin position="19"/>
        <end position="28"/>
    </location>
</feature>
<dbReference type="SUPFAM" id="SSF54060">
    <property type="entry name" value="His-Me finger endonucleases"/>
    <property type="match status" value="1"/>
</dbReference>
<dbReference type="InterPro" id="IPR044925">
    <property type="entry name" value="His-Me_finger_sf"/>
</dbReference>
<sequence>MAALRDTGMAPDPGSGNDAPRKKVRTEWMDVDSVQIPITGGLPAAHRHVSHSAAGDEDMDAQMADSEDSQNGWQPRRRSKNPYMDLHRSEEANSNSPSDGDEAPSEVIKVKAEAAEVAEANAAANEERRQALMKLLPSDWLEKFGGDCTDNPVDADAYIVPASANRMETWLPPFGEVGSADLTIRVRGILEFMPSSRPLGIWMWAQTDPSGGDVFQTTSIVAVDQGQWRVDDCAISLGDLLSLATGYAIIPVVDYHRRCEHSEHQLWSLEPTAYLDAYRLPCQHGDLEVLSQEELDIKLWTQLTEGEEILVNVQEGNSPRFFAARVSFSGSSPSLEFETTSTALLESFQSMELNDAFQVLGESSRSSDDWHFKPPFPLPGSDIYLSSLFTYERYGGATMRAFTLQTVVSYDAKTGHHTLQSPDTGTVTLDLYADGNVWLVQAGWDSVLVPLEISLELCEMAFGFNQAAATSETADAYFIEVTTVHPDTAAARSGLKEGDKIISVNGVTGTAKQMKRVSQGKRKLELLVVRVVEVSEGSKGSAPLPPSLPPIPAAQEGGMESTNLPAHPPVLQRQVKAMSRAKFGRNTYVVTPNSGAQVQEVIGFAEVMKIIGTLPASQRRGSMTVHTAQIKVREAGPAGLELNGHRVHLQAAPTDKGKTITLQHLLAERSMERRNVVPEIAPANSITSTGVVWSTSPMTTNNGPMTLVPLQHGYQYVRLEMRTGTVRAYFVLLHRLVLTVHAEPYPAEIPDAQCDHIDGNTANNDVRNLQWLSPRDHQAKTNHIPTDAQPAWNGDGTGWWYRRFWYGQER</sequence>
<reference evidence="3" key="1">
    <citation type="submission" date="2021-01" db="EMBL/GenBank/DDBJ databases">
        <authorList>
            <person name="Corre E."/>
            <person name="Pelletier E."/>
            <person name="Niang G."/>
            <person name="Scheremetjew M."/>
            <person name="Finn R."/>
            <person name="Kale V."/>
            <person name="Holt S."/>
            <person name="Cochrane G."/>
            <person name="Meng A."/>
            <person name="Brown T."/>
            <person name="Cohen L."/>
        </authorList>
    </citation>
    <scope>NUCLEOTIDE SEQUENCE</scope>
    <source>
        <strain evidence="3">UTEX LB 985</strain>
    </source>
</reference>
<organism evidence="3">
    <name type="scientific">Haptolina brevifila</name>
    <dbReference type="NCBI Taxonomy" id="156173"/>
    <lineage>
        <taxon>Eukaryota</taxon>
        <taxon>Haptista</taxon>
        <taxon>Haptophyta</taxon>
        <taxon>Prymnesiophyceae</taxon>
        <taxon>Prymnesiales</taxon>
        <taxon>Prymnesiaceae</taxon>
        <taxon>Haptolina</taxon>
    </lineage>
</organism>
<protein>
    <recommendedName>
        <fullName evidence="2">PDZ domain-containing protein</fullName>
    </recommendedName>
</protein>
<dbReference type="PROSITE" id="PS50106">
    <property type="entry name" value="PDZ"/>
    <property type="match status" value="1"/>
</dbReference>
<dbReference type="SMART" id="SM00507">
    <property type="entry name" value="HNHc"/>
    <property type="match status" value="1"/>
</dbReference>
<feature type="region of interest" description="Disordered" evidence="1">
    <location>
        <begin position="1"/>
        <end position="80"/>
    </location>
</feature>
<evidence type="ECO:0000256" key="1">
    <source>
        <dbReference type="SAM" id="MobiDB-lite"/>
    </source>
</evidence>
<dbReference type="SMART" id="SM00228">
    <property type="entry name" value="PDZ"/>
    <property type="match status" value="1"/>
</dbReference>
<dbReference type="InterPro" id="IPR003615">
    <property type="entry name" value="HNH_nuc"/>
</dbReference>
<dbReference type="AlphaFoldDB" id="A0A7S2NGC9"/>
<accession>A0A7S2NGC9</accession>
<gene>
    <name evidence="3" type="ORF">CBRE1094_LOCUS40633</name>
</gene>
<feature type="domain" description="PDZ" evidence="2">
    <location>
        <begin position="452"/>
        <end position="532"/>
    </location>
</feature>
<dbReference type="EMBL" id="HBGU01074574">
    <property type="protein sequence ID" value="CAD9538528.1"/>
    <property type="molecule type" value="Transcribed_RNA"/>
</dbReference>
<dbReference type="Gene3D" id="2.30.42.10">
    <property type="match status" value="1"/>
</dbReference>